<name>A0A545UHK4_9GAMM</name>
<evidence type="ECO:0000313" key="1">
    <source>
        <dbReference type="EMBL" id="TQV88957.1"/>
    </source>
</evidence>
<dbReference type="RefSeq" id="WP_142892442.1">
    <property type="nucleotide sequence ID" value="NZ_ML660161.1"/>
</dbReference>
<sequence>MSKVFGIIALALVAYYWAYTQKLKQLAVSAGRQRCQKAGVQFLDHTVVQNGLKLNKGANGRWGIYREYIFDFTSTGEQRYQGKILLLGQHIVSTELEPFSIN</sequence>
<dbReference type="OrthoDB" id="5959530at2"/>
<proteinExistence type="predicted"/>
<dbReference type="InterPro" id="IPR021732">
    <property type="entry name" value="DUF3301"/>
</dbReference>
<protein>
    <submittedName>
        <fullName evidence="1">DUF3301 domain-containing protein</fullName>
    </submittedName>
</protein>
<dbReference type="Pfam" id="PF11743">
    <property type="entry name" value="DUF3301"/>
    <property type="match status" value="1"/>
</dbReference>
<gene>
    <name evidence="1" type="ORF">FLL46_05345</name>
</gene>
<comment type="caution">
    <text evidence="1">The sequence shown here is derived from an EMBL/GenBank/DDBJ whole genome shotgun (WGS) entry which is preliminary data.</text>
</comment>
<dbReference type="Proteomes" id="UP000315439">
    <property type="component" value="Unassembled WGS sequence"/>
</dbReference>
<reference evidence="1 2" key="1">
    <citation type="submission" date="2019-07" db="EMBL/GenBank/DDBJ databases">
        <title>Draft genome for Aliikangiella sp. M105.</title>
        <authorList>
            <person name="Wang G."/>
        </authorList>
    </citation>
    <scope>NUCLEOTIDE SEQUENCE [LARGE SCALE GENOMIC DNA]</scope>
    <source>
        <strain evidence="1 2">M105</strain>
    </source>
</reference>
<organism evidence="1 2">
    <name type="scientific">Aliikangiella coralliicola</name>
    <dbReference type="NCBI Taxonomy" id="2592383"/>
    <lineage>
        <taxon>Bacteria</taxon>
        <taxon>Pseudomonadati</taxon>
        <taxon>Pseudomonadota</taxon>
        <taxon>Gammaproteobacteria</taxon>
        <taxon>Oceanospirillales</taxon>
        <taxon>Pleioneaceae</taxon>
        <taxon>Aliikangiella</taxon>
    </lineage>
</organism>
<accession>A0A545UHK4</accession>
<evidence type="ECO:0000313" key="2">
    <source>
        <dbReference type="Proteomes" id="UP000315439"/>
    </source>
</evidence>
<keyword evidence="2" id="KW-1185">Reference proteome</keyword>
<dbReference type="AlphaFoldDB" id="A0A545UHK4"/>
<dbReference type="EMBL" id="VIKS01000003">
    <property type="protein sequence ID" value="TQV88957.1"/>
    <property type="molecule type" value="Genomic_DNA"/>
</dbReference>